<dbReference type="InterPro" id="IPR001916">
    <property type="entry name" value="Glyco_hydro_22"/>
</dbReference>
<dbReference type="PROSITE" id="PS51348">
    <property type="entry name" value="GLYCOSYL_HYDROL_F22_2"/>
    <property type="match status" value="2"/>
</dbReference>
<feature type="domain" description="Glycosyl hydrolases family 22 (GH22)" evidence="10">
    <location>
        <begin position="281"/>
        <end position="299"/>
    </location>
</feature>
<dbReference type="GO" id="GO:0031640">
    <property type="term" value="P:killing of cells of another organism"/>
    <property type="evidence" value="ECO:0007669"/>
    <property type="project" value="UniProtKB-KW"/>
</dbReference>
<feature type="region of interest" description="Disordered" evidence="8">
    <location>
        <begin position="392"/>
        <end position="411"/>
    </location>
</feature>
<name>A0A1B0D639_PHLPP</name>
<evidence type="ECO:0000313" key="12">
    <source>
        <dbReference type="Proteomes" id="UP000092462"/>
    </source>
</evidence>
<dbReference type="GO" id="GO:0042742">
    <property type="term" value="P:defense response to bacterium"/>
    <property type="evidence" value="ECO:0007669"/>
    <property type="project" value="UniProtKB-KW"/>
</dbReference>
<feature type="domain" description="Glycosyl hydrolases family 22 (GH22)" evidence="10">
    <location>
        <begin position="118"/>
        <end position="136"/>
    </location>
</feature>
<evidence type="ECO:0000259" key="10">
    <source>
        <dbReference type="PROSITE" id="PS00128"/>
    </source>
</evidence>
<evidence type="ECO:0000256" key="2">
    <source>
        <dbReference type="ARBA" id="ARBA00010859"/>
    </source>
</evidence>
<keyword evidence="4" id="KW-0081">Bacteriolytic enzyme</keyword>
<dbReference type="InterPro" id="IPR023346">
    <property type="entry name" value="Lysozyme-like_dom_sf"/>
</dbReference>
<keyword evidence="5" id="KW-1015">Disulfide bond</keyword>
<dbReference type="GO" id="GO:0003796">
    <property type="term" value="F:lysozyme activity"/>
    <property type="evidence" value="ECO:0007669"/>
    <property type="project" value="UniProtKB-EC"/>
</dbReference>
<evidence type="ECO:0000256" key="6">
    <source>
        <dbReference type="ARBA" id="ARBA00023295"/>
    </source>
</evidence>
<dbReference type="Pfam" id="PF00062">
    <property type="entry name" value="Lys"/>
    <property type="match status" value="3"/>
</dbReference>
<dbReference type="VEuPathDB" id="VectorBase:PPAPM1_008116"/>
<evidence type="ECO:0000256" key="3">
    <source>
        <dbReference type="ARBA" id="ARBA00012732"/>
    </source>
</evidence>
<dbReference type="PROSITE" id="PS00128">
    <property type="entry name" value="GLYCOSYL_HYDROL_F22_1"/>
    <property type="match status" value="2"/>
</dbReference>
<evidence type="ECO:0000256" key="4">
    <source>
        <dbReference type="ARBA" id="ARBA00022638"/>
    </source>
</evidence>
<feature type="compositionally biased region" description="Low complexity" evidence="8">
    <location>
        <begin position="492"/>
        <end position="508"/>
    </location>
</feature>
<keyword evidence="4" id="KW-0929">Antimicrobial</keyword>
<evidence type="ECO:0000256" key="5">
    <source>
        <dbReference type="ARBA" id="ARBA00023157"/>
    </source>
</evidence>
<dbReference type="AlphaFoldDB" id="A0A1B0D639"/>
<feature type="chain" id="PRO_5044288237" description="lysozyme" evidence="9">
    <location>
        <begin position="20"/>
        <end position="650"/>
    </location>
</feature>
<dbReference type="EMBL" id="AJVK01025715">
    <property type="status" value="NOT_ANNOTATED_CDS"/>
    <property type="molecule type" value="Genomic_DNA"/>
</dbReference>
<keyword evidence="6" id="KW-0326">Glycosidase</keyword>
<dbReference type="PRINTS" id="PR00135">
    <property type="entry name" value="LYZLACT"/>
</dbReference>
<sequence>MTRLAHVIVAVVLFVCGESRVYDRCELALELRYRHEILSDAEVANWVCIAQHQSALNTAAVGHSGGTGYHGLLQISDEFWCSTFGEGKACGMSCSRLVDDDITDDRGAPCRPGKGWVCGLSCAQLEDDDISDDVKCMRKIYAEHQRLSGDGFNAWTVYGLHCRGRAEKYIDGCFTEDDQDNVINRVPGIVAPVHPPSFTPPVPSVRKLGKIYSRCELAQELLYIHFLPRDQIATWVCIAEHESSFNTAAVGRLNADGSADHGLFQISDLYWCSPPGNGLGCGISCDLLEDDDITDDVECIRTIHNEHTRISGNGFTAWTVYNRNCLWNVDRYIEGCFPEEVPTTEKPTTSRGFSFSFGQNFPATEAPKEEIPSQKPETTTRRFQFTFSDRKTEAPGVPEVATSQPPEPPTRRFSYRFGEKVATTQAPAPPVAPKEVILSQKPETTTPRRFLFSFADRGSTKAPEVVETQTSRTFSYRFGEQVATTEVPKEISTQTTSRTFGFGSTTTESPRKVLTTKKKGQAFNIFDFYLNYFKATQKTTKKPTIYKTTTLEIPETPTEITTERIIETTTKKPSVFDIYLRRTTPPAKIFAPKSTTFFVNSLPTVKPFDLDYIKGLTTPKNIISRAVQDAPAPFSQRAHFDSIFDTFFHG</sequence>
<dbReference type="EC" id="3.2.1.17" evidence="3"/>
<comment type="similarity">
    <text evidence="2 7">Belongs to the glycosyl hydrolase 22 family.</text>
</comment>
<dbReference type="FunFam" id="1.10.530.10:FF:000001">
    <property type="entry name" value="Lysozyme C"/>
    <property type="match status" value="1"/>
</dbReference>
<evidence type="ECO:0000256" key="8">
    <source>
        <dbReference type="SAM" id="MobiDB-lite"/>
    </source>
</evidence>
<reference evidence="11" key="1">
    <citation type="submission" date="2022-08" db="UniProtKB">
        <authorList>
            <consortium name="EnsemblMetazoa"/>
        </authorList>
    </citation>
    <scope>IDENTIFICATION</scope>
    <source>
        <strain evidence="11">Israel</strain>
    </source>
</reference>
<evidence type="ECO:0000256" key="7">
    <source>
        <dbReference type="RuleBase" id="RU004440"/>
    </source>
</evidence>
<dbReference type="Proteomes" id="UP000092462">
    <property type="component" value="Unassembled WGS sequence"/>
</dbReference>
<protein>
    <recommendedName>
        <fullName evidence="3">lysozyme</fullName>
        <ecNumber evidence="3">3.2.1.17</ecNumber>
    </recommendedName>
</protein>
<organism evidence="11 12">
    <name type="scientific">Phlebotomus papatasi</name>
    <name type="common">Sandfly</name>
    <dbReference type="NCBI Taxonomy" id="29031"/>
    <lineage>
        <taxon>Eukaryota</taxon>
        <taxon>Metazoa</taxon>
        <taxon>Ecdysozoa</taxon>
        <taxon>Arthropoda</taxon>
        <taxon>Hexapoda</taxon>
        <taxon>Insecta</taxon>
        <taxon>Pterygota</taxon>
        <taxon>Neoptera</taxon>
        <taxon>Endopterygota</taxon>
        <taxon>Diptera</taxon>
        <taxon>Nematocera</taxon>
        <taxon>Psychodoidea</taxon>
        <taxon>Psychodidae</taxon>
        <taxon>Phlebotomus</taxon>
        <taxon>Phlebotomus</taxon>
    </lineage>
</organism>
<feature type="signal peptide" evidence="9">
    <location>
        <begin position="1"/>
        <end position="19"/>
    </location>
</feature>
<dbReference type="SUPFAM" id="SSF53955">
    <property type="entry name" value="Lysozyme-like"/>
    <property type="match status" value="3"/>
</dbReference>
<evidence type="ECO:0000256" key="1">
    <source>
        <dbReference type="ARBA" id="ARBA00000632"/>
    </source>
</evidence>
<evidence type="ECO:0000256" key="9">
    <source>
        <dbReference type="SAM" id="SignalP"/>
    </source>
</evidence>
<dbReference type="EnsemblMetazoa" id="PPAI002948-RA">
    <property type="protein sequence ID" value="PPAI002948-PA"/>
    <property type="gene ID" value="PPAI002948"/>
</dbReference>
<keyword evidence="9" id="KW-0732">Signal</keyword>
<dbReference type="SMART" id="SM00263">
    <property type="entry name" value="LYZ1"/>
    <property type="match status" value="2"/>
</dbReference>
<evidence type="ECO:0000313" key="11">
    <source>
        <dbReference type="EnsemblMetazoa" id="PPAI002948-PA"/>
    </source>
</evidence>
<keyword evidence="6" id="KW-0378">Hydrolase</keyword>
<comment type="catalytic activity">
    <reaction evidence="1">
        <text>Hydrolysis of (1-&gt;4)-beta-linkages between N-acetylmuramic acid and N-acetyl-D-glucosamine residues in a peptidoglycan and between N-acetyl-D-glucosamine residues in chitodextrins.</text>
        <dbReference type="EC" id="3.2.1.17"/>
    </reaction>
</comment>
<dbReference type="Gene3D" id="1.10.530.10">
    <property type="match status" value="3"/>
</dbReference>
<dbReference type="CDD" id="cd16899">
    <property type="entry name" value="LYZ_C_invert"/>
    <property type="match status" value="2"/>
</dbReference>
<dbReference type="VEuPathDB" id="VectorBase:PPAI002948"/>
<feature type="region of interest" description="Disordered" evidence="8">
    <location>
        <begin position="487"/>
        <end position="508"/>
    </location>
</feature>
<accession>A0A1B0D639</accession>
<dbReference type="InterPro" id="IPR019799">
    <property type="entry name" value="Glyco_hydro_22_CS"/>
</dbReference>
<dbReference type="PANTHER" id="PTHR11407:SF63">
    <property type="entry name" value="LYSOZYME C"/>
    <property type="match status" value="1"/>
</dbReference>
<proteinExistence type="inferred from homology"/>
<dbReference type="PANTHER" id="PTHR11407">
    <property type="entry name" value="LYSOZYME C"/>
    <property type="match status" value="1"/>
</dbReference>
<keyword evidence="12" id="KW-1185">Reference proteome</keyword>